<feature type="transmembrane region" description="Helical" evidence="1">
    <location>
        <begin position="77"/>
        <end position="96"/>
    </location>
</feature>
<keyword evidence="1" id="KW-0472">Membrane</keyword>
<feature type="transmembrane region" description="Helical" evidence="1">
    <location>
        <begin position="192"/>
        <end position="214"/>
    </location>
</feature>
<dbReference type="EMBL" id="JAAGMB010000844">
    <property type="protein sequence ID" value="NEB21838.1"/>
    <property type="molecule type" value="Genomic_DNA"/>
</dbReference>
<evidence type="ECO:0000313" key="2">
    <source>
        <dbReference type="EMBL" id="NEB21838.1"/>
    </source>
</evidence>
<feature type="transmembrane region" description="Helical" evidence="1">
    <location>
        <begin position="124"/>
        <end position="148"/>
    </location>
</feature>
<sequence>MTKTTTPLPRPTGPGRGGGFRGALAFEWTKLWSVRATWWNLAVGLLLTVGFAAMVGASADASAKKGIDVTMPAPHHASQAFLISQLTVVVLATLTLTGEYSSGSVRTTLQAVPARGRMLRSKTIVVTAVVAVAGCVFSVLGTLVAAPLMSGHGDYTGGELLGTALGAGVYLAALAVMSVGIGSLLRSAAGTITTLIMMLLALPQLMGVVGARWLETASDYMPSIAGTVLLTQDHDPYGGGAALAVLVVWSLVCYGAGSAVLRRRDA</sequence>
<proteinExistence type="predicted"/>
<reference evidence="2 3" key="1">
    <citation type="submission" date="2020-01" db="EMBL/GenBank/DDBJ databases">
        <title>Insect and environment-associated Actinomycetes.</title>
        <authorList>
            <person name="Currrie C."/>
            <person name="Chevrette M."/>
            <person name="Carlson C."/>
            <person name="Stubbendieck R."/>
            <person name="Wendt-Pienkowski E."/>
        </authorList>
    </citation>
    <scope>NUCLEOTIDE SEQUENCE [LARGE SCALE GENOMIC DNA]</scope>
    <source>
        <strain evidence="2 3">SID14172</strain>
    </source>
</reference>
<feature type="transmembrane region" description="Helical" evidence="1">
    <location>
        <begin position="237"/>
        <end position="261"/>
    </location>
</feature>
<name>A0A6N9UW57_9ACTN</name>
<keyword evidence="1" id="KW-1133">Transmembrane helix</keyword>
<gene>
    <name evidence="2" type="ORF">G3I46_35985</name>
</gene>
<dbReference type="AlphaFoldDB" id="A0A6N9UW57"/>
<feature type="transmembrane region" description="Helical" evidence="1">
    <location>
        <begin position="38"/>
        <end position="57"/>
    </location>
</feature>
<protein>
    <submittedName>
        <fullName evidence="2">ABC transporter</fullName>
    </submittedName>
</protein>
<evidence type="ECO:0000256" key="1">
    <source>
        <dbReference type="SAM" id="Phobius"/>
    </source>
</evidence>
<dbReference type="RefSeq" id="WP_164143294.1">
    <property type="nucleotide sequence ID" value="NZ_JAAGMB010000844.1"/>
</dbReference>
<organism evidence="2 3">
    <name type="scientific">Streptomyces coelicoflavus</name>
    <dbReference type="NCBI Taxonomy" id="285562"/>
    <lineage>
        <taxon>Bacteria</taxon>
        <taxon>Bacillati</taxon>
        <taxon>Actinomycetota</taxon>
        <taxon>Actinomycetes</taxon>
        <taxon>Kitasatosporales</taxon>
        <taxon>Streptomycetaceae</taxon>
        <taxon>Streptomyces</taxon>
    </lineage>
</organism>
<evidence type="ECO:0000313" key="3">
    <source>
        <dbReference type="Proteomes" id="UP000469545"/>
    </source>
</evidence>
<accession>A0A6N9UW57</accession>
<dbReference type="Proteomes" id="UP000469545">
    <property type="component" value="Unassembled WGS sequence"/>
</dbReference>
<keyword evidence="1" id="KW-0812">Transmembrane</keyword>
<comment type="caution">
    <text evidence="2">The sequence shown here is derived from an EMBL/GenBank/DDBJ whole genome shotgun (WGS) entry which is preliminary data.</text>
</comment>
<keyword evidence="3" id="KW-1185">Reference proteome</keyword>
<feature type="transmembrane region" description="Helical" evidence="1">
    <location>
        <begin position="160"/>
        <end position="185"/>
    </location>
</feature>